<dbReference type="InterPro" id="IPR036890">
    <property type="entry name" value="HATPase_C_sf"/>
</dbReference>
<feature type="domain" description="Histidine kinase" evidence="4">
    <location>
        <begin position="144"/>
        <end position="364"/>
    </location>
</feature>
<evidence type="ECO:0000259" key="4">
    <source>
        <dbReference type="PROSITE" id="PS50109"/>
    </source>
</evidence>
<dbReference type="EMBL" id="RQJP01000002">
    <property type="protein sequence ID" value="RRB15185.1"/>
    <property type="molecule type" value="Genomic_DNA"/>
</dbReference>
<dbReference type="InterPro" id="IPR036097">
    <property type="entry name" value="HisK_dim/P_sf"/>
</dbReference>
<feature type="coiled-coil region" evidence="3">
    <location>
        <begin position="113"/>
        <end position="145"/>
    </location>
</feature>
<evidence type="ECO:0000313" key="6">
    <source>
        <dbReference type="EMBL" id="RRB15185.1"/>
    </source>
</evidence>
<dbReference type="SMART" id="SM00448">
    <property type="entry name" value="REC"/>
    <property type="match status" value="1"/>
</dbReference>
<keyword evidence="1 2" id="KW-0597">Phosphoprotein</keyword>
<dbReference type="InterPro" id="IPR011006">
    <property type="entry name" value="CheY-like_superfamily"/>
</dbReference>
<evidence type="ECO:0000256" key="2">
    <source>
        <dbReference type="PROSITE-ProRule" id="PRU00169"/>
    </source>
</evidence>
<dbReference type="Gene3D" id="1.10.287.130">
    <property type="match status" value="1"/>
</dbReference>
<dbReference type="InterPro" id="IPR005467">
    <property type="entry name" value="His_kinase_dom"/>
</dbReference>
<dbReference type="PROSITE" id="PS50110">
    <property type="entry name" value="RESPONSE_REGULATORY"/>
    <property type="match status" value="1"/>
</dbReference>
<dbReference type="Gene3D" id="3.30.565.10">
    <property type="entry name" value="Histidine kinase-like ATPase, C-terminal domain"/>
    <property type="match status" value="1"/>
</dbReference>
<dbReference type="GO" id="GO:0000155">
    <property type="term" value="F:phosphorelay sensor kinase activity"/>
    <property type="evidence" value="ECO:0007669"/>
    <property type="project" value="InterPro"/>
</dbReference>
<keyword evidence="3" id="KW-0175">Coiled coil</keyword>
<dbReference type="PANTHER" id="PTHR43547">
    <property type="entry name" value="TWO-COMPONENT HISTIDINE KINASE"/>
    <property type="match status" value="1"/>
</dbReference>
<dbReference type="SUPFAM" id="SSF47384">
    <property type="entry name" value="Homodimeric domain of signal transducing histidine kinase"/>
    <property type="match status" value="1"/>
</dbReference>
<dbReference type="InterPro" id="IPR003594">
    <property type="entry name" value="HATPase_dom"/>
</dbReference>
<dbReference type="RefSeq" id="WP_124906789.1">
    <property type="nucleotide sequence ID" value="NZ_RQJP01000002.1"/>
</dbReference>
<evidence type="ECO:0000256" key="1">
    <source>
        <dbReference type="ARBA" id="ARBA00022553"/>
    </source>
</evidence>
<feature type="modified residue" description="4-aspartylphosphate" evidence="2">
    <location>
        <position position="53"/>
    </location>
</feature>
<dbReference type="SMART" id="SM00387">
    <property type="entry name" value="HATPase_c"/>
    <property type="match status" value="1"/>
</dbReference>
<dbReference type="PROSITE" id="PS50109">
    <property type="entry name" value="HIS_KIN"/>
    <property type="match status" value="1"/>
</dbReference>
<dbReference type="PANTHER" id="PTHR43547:SF2">
    <property type="entry name" value="HYBRID SIGNAL TRANSDUCTION HISTIDINE KINASE C"/>
    <property type="match status" value="1"/>
</dbReference>
<feature type="domain" description="Response regulatory" evidence="5">
    <location>
        <begin position="4"/>
        <end position="120"/>
    </location>
</feature>
<keyword evidence="6" id="KW-0808">Transferase</keyword>
<name>A0A3P1CPI4_9BACT</name>
<keyword evidence="6" id="KW-0418">Kinase</keyword>
<evidence type="ECO:0000256" key="3">
    <source>
        <dbReference type="SAM" id="Coils"/>
    </source>
</evidence>
<organism evidence="6 7">
    <name type="scientific">Larkinella knui</name>
    <dbReference type="NCBI Taxonomy" id="2025310"/>
    <lineage>
        <taxon>Bacteria</taxon>
        <taxon>Pseudomonadati</taxon>
        <taxon>Bacteroidota</taxon>
        <taxon>Cytophagia</taxon>
        <taxon>Cytophagales</taxon>
        <taxon>Spirosomataceae</taxon>
        <taxon>Larkinella</taxon>
    </lineage>
</organism>
<accession>A0A3P1CPI4</accession>
<evidence type="ECO:0000259" key="5">
    <source>
        <dbReference type="PROSITE" id="PS50110"/>
    </source>
</evidence>
<dbReference type="Gene3D" id="3.40.50.2300">
    <property type="match status" value="1"/>
</dbReference>
<keyword evidence="7" id="KW-1185">Reference proteome</keyword>
<sequence length="369" mass="41828">MSTQLLIIEDEEQIRENVAEWLRLNGFEVETAADGKQGVTKAFLQRPDLILCDIMMPNMDGHQVLETIRNNRSLASVPFMFLTAKTEMRDLRRGMALGADDYLTKPFTGESLLQAIESRLQREALRKASLKARMAEQRLKIAQTAGHEYNTSLNGVIGLSTLLRDHLDEFAGEDAVSMLETIRVCGLRLKRSLDNIQLIDTLQYIDPGHAAYDFFTSGTALINLEQVKEQIRLVESRQEETIRWKIDVMDARLRIADENLFTILDELIDNAAKFSDQAEVMIKGYLDEGGYRLIVSNKGQLFKPENTAQIAPYTQFERKKYEQQGFGLGLAIVKKLVELNNGLLSIVCKPDGWTNVMVWLPCQITQPDV</sequence>
<protein>
    <submittedName>
        <fullName evidence="6">Hybrid sensor histidine kinase/response regulator</fullName>
    </submittedName>
</protein>
<dbReference type="Pfam" id="PF02518">
    <property type="entry name" value="HATPase_c"/>
    <property type="match status" value="1"/>
</dbReference>
<reference evidence="6 7" key="1">
    <citation type="submission" date="2018-11" db="EMBL/GenBank/DDBJ databases">
        <authorList>
            <person name="Zhou Z."/>
            <person name="Wang G."/>
        </authorList>
    </citation>
    <scope>NUCLEOTIDE SEQUENCE [LARGE SCALE GENOMIC DNA]</scope>
    <source>
        <strain evidence="6 7">KCTC42998</strain>
    </source>
</reference>
<comment type="caution">
    <text evidence="6">The sequence shown here is derived from an EMBL/GenBank/DDBJ whole genome shotgun (WGS) entry which is preliminary data.</text>
</comment>
<dbReference type="Pfam" id="PF00072">
    <property type="entry name" value="Response_reg"/>
    <property type="match status" value="1"/>
</dbReference>
<gene>
    <name evidence="6" type="ORF">EHT87_11620</name>
</gene>
<dbReference type="SUPFAM" id="SSF55874">
    <property type="entry name" value="ATPase domain of HSP90 chaperone/DNA topoisomerase II/histidine kinase"/>
    <property type="match status" value="1"/>
</dbReference>
<dbReference type="SUPFAM" id="SSF52172">
    <property type="entry name" value="CheY-like"/>
    <property type="match status" value="1"/>
</dbReference>
<dbReference type="CDD" id="cd17574">
    <property type="entry name" value="REC_OmpR"/>
    <property type="match status" value="1"/>
</dbReference>
<dbReference type="OrthoDB" id="9781208at2"/>
<dbReference type="Proteomes" id="UP000274271">
    <property type="component" value="Unassembled WGS sequence"/>
</dbReference>
<evidence type="ECO:0000313" key="7">
    <source>
        <dbReference type="Proteomes" id="UP000274271"/>
    </source>
</evidence>
<dbReference type="InterPro" id="IPR001789">
    <property type="entry name" value="Sig_transdc_resp-reg_receiver"/>
</dbReference>
<proteinExistence type="predicted"/>
<dbReference type="AlphaFoldDB" id="A0A3P1CPI4"/>